<protein>
    <submittedName>
        <fullName evidence="2">Terminase</fullName>
    </submittedName>
</protein>
<dbReference type="InterPro" id="IPR027417">
    <property type="entry name" value="P-loop_NTPase"/>
</dbReference>
<evidence type="ECO:0000256" key="1">
    <source>
        <dbReference type="SAM" id="MobiDB-lite"/>
    </source>
</evidence>
<sequence length="532" mass="61281">MAGLVHTTPLNQIPANPEELERCLADPEWRIFSGCLYKIMIKGDGDDDAYSVPFKPNRAQKRFLKRLWHRNIILKARQLGFTTLIAILWLDHALFNADQRCGIIAQDREAAEVIFRDKVRYAYNNLPDEIRERFPLKRDSATELLFAHNNSSVRVATSMRSGTIHRLHISEFGKICAKYPEKAKEVMTGSIPAVPTNGILVIESTAEGANGEFYELSSRAETLHYTHVKLTVRDYRFHFYAWWQEPNYRMDSSLVEITPEQHEYFERIEQEAGCTIDLDQRAWYVATQAADFAGREERMWQEYPSTPAEAFQQSTEGHYLTKVLQVVTKRGGICKVPVLDLPVYTFWDIGASDGCAIWFAQSLRGEDRFIDYYEEHDEDLRHYVRHLQGLGYVFGKHYLPHDAAHKRLGDYNKSTQEQLQALMPGQSFVIVPRITELQTGINTLRKHMKGAWYDKERCAFGVERLRGYKKKYSTALAKFINEPDKANGCTEGADAHRQWAQAKETGLYIPNDDSYGSSHSSYEEPEAPDWRA</sequence>
<organism evidence="2 3">
    <name type="scientific">Comamonas thiooxydans</name>
    <dbReference type="NCBI Taxonomy" id="363952"/>
    <lineage>
        <taxon>Bacteria</taxon>
        <taxon>Pseudomonadati</taxon>
        <taxon>Pseudomonadota</taxon>
        <taxon>Betaproteobacteria</taxon>
        <taxon>Burkholderiales</taxon>
        <taxon>Comamonadaceae</taxon>
        <taxon>Comamonas</taxon>
    </lineage>
</organism>
<gene>
    <name evidence="2" type="ORF">N5D63_16875</name>
</gene>
<feature type="compositionally biased region" description="Acidic residues" evidence="1">
    <location>
        <begin position="523"/>
        <end position="532"/>
    </location>
</feature>
<dbReference type="EMBL" id="JAOCEK010000015">
    <property type="protein sequence ID" value="MDH1335820.1"/>
    <property type="molecule type" value="Genomic_DNA"/>
</dbReference>
<dbReference type="AlphaFoldDB" id="A0AA42TV58"/>
<dbReference type="Proteomes" id="UP001161065">
    <property type="component" value="Unassembled WGS sequence"/>
</dbReference>
<name>A0AA42TV58_9BURK</name>
<comment type="caution">
    <text evidence="2">The sequence shown here is derived from an EMBL/GenBank/DDBJ whole genome shotgun (WGS) entry which is preliminary data.</text>
</comment>
<proteinExistence type="predicted"/>
<dbReference type="Gene3D" id="3.40.50.300">
    <property type="entry name" value="P-loop containing nucleotide triphosphate hydrolases"/>
    <property type="match status" value="1"/>
</dbReference>
<reference evidence="2" key="1">
    <citation type="submission" date="2022-09" db="EMBL/GenBank/DDBJ databases">
        <title>Intensive care unit water sources are persistently colonized with multi-drug resistant bacteria and are the site of extensive horizontal gene transfer of antibiotic resistance genes.</title>
        <authorList>
            <person name="Diorio-Toth L."/>
        </authorList>
    </citation>
    <scope>NUCLEOTIDE SEQUENCE</scope>
    <source>
        <strain evidence="2">GD03832</strain>
    </source>
</reference>
<dbReference type="RefSeq" id="WP_280008698.1">
    <property type="nucleotide sequence ID" value="NZ_JAOCEK010000015.1"/>
</dbReference>
<feature type="region of interest" description="Disordered" evidence="1">
    <location>
        <begin position="510"/>
        <end position="532"/>
    </location>
</feature>
<evidence type="ECO:0000313" key="3">
    <source>
        <dbReference type="Proteomes" id="UP001161065"/>
    </source>
</evidence>
<evidence type="ECO:0000313" key="2">
    <source>
        <dbReference type="EMBL" id="MDH1335820.1"/>
    </source>
</evidence>
<accession>A0AA42TV58</accession>